<dbReference type="GO" id="GO:0009378">
    <property type="term" value="F:four-way junction helicase activity"/>
    <property type="evidence" value="ECO:0007669"/>
    <property type="project" value="TreeGrafter"/>
</dbReference>
<organism evidence="10 11">
    <name type="scientific">Peribacillus asahii</name>
    <dbReference type="NCBI Taxonomy" id="228899"/>
    <lineage>
        <taxon>Bacteria</taxon>
        <taxon>Bacillati</taxon>
        <taxon>Bacillota</taxon>
        <taxon>Bacilli</taxon>
        <taxon>Bacillales</taxon>
        <taxon>Bacillaceae</taxon>
        <taxon>Peribacillus</taxon>
    </lineage>
</organism>
<dbReference type="GO" id="GO:0030894">
    <property type="term" value="C:replisome"/>
    <property type="evidence" value="ECO:0007669"/>
    <property type="project" value="TreeGrafter"/>
</dbReference>
<feature type="domain" description="Helicase C-terminal" evidence="9">
    <location>
        <begin position="216"/>
        <end position="366"/>
    </location>
</feature>
<dbReference type="Gene3D" id="3.40.50.300">
    <property type="entry name" value="P-loop containing nucleotide triphosphate hydrolases"/>
    <property type="match status" value="2"/>
</dbReference>
<keyword evidence="2" id="KW-0378">Hydrolase</keyword>
<evidence type="ECO:0000256" key="5">
    <source>
        <dbReference type="ARBA" id="ARBA00044535"/>
    </source>
</evidence>
<dbReference type="Pfam" id="PF00271">
    <property type="entry name" value="Helicase_C"/>
    <property type="match status" value="1"/>
</dbReference>
<dbReference type="GO" id="GO:0043590">
    <property type="term" value="C:bacterial nucleoid"/>
    <property type="evidence" value="ECO:0007669"/>
    <property type="project" value="TreeGrafter"/>
</dbReference>
<evidence type="ECO:0000256" key="3">
    <source>
        <dbReference type="ARBA" id="ARBA00022806"/>
    </source>
</evidence>
<evidence type="ECO:0000259" key="8">
    <source>
        <dbReference type="PROSITE" id="PS51192"/>
    </source>
</evidence>
<dbReference type="GO" id="GO:0006310">
    <property type="term" value="P:DNA recombination"/>
    <property type="evidence" value="ECO:0007669"/>
    <property type="project" value="InterPro"/>
</dbReference>
<dbReference type="GO" id="GO:0005524">
    <property type="term" value="F:ATP binding"/>
    <property type="evidence" value="ECO:0007669"/>
    <property type="project" value="UniProtKB-KW"/>
</dbReference>
<dbReference type="GO" id="GO:0006281">
    <property type="term" value="P:DNA repair"/>
    <property type="evidence" value="ECO:0007669"/>
    <property type="project" value="TreeGrafter"/>
</dbReference>
<dbReference type="PANTHER" id="PTHR13710">
    <property type="entry name" value="DNA HELICASE RECQ FAMILY MEMBER"/>
    <property type="match status" value="1"/>
</dbReference>
<dbReference type="SUPFAM" id="SSF52540">
    <property type="entry name" value="P-loop containing nucleoside triphosphate hydrolases"/>
    <property type="match status" value="1"/>
</dbReference>
<evidence type="ECO:0000256" key="6">
    <source>
        <dbReference type="ARBA" id="ARBA00044550"/>
    </source>
</evidence>
<dbReference type="GO" id="GO:0005737">
    <property type="term" value="C:cytoplasm"/>
    <property type="evidence" value="ECO:0007669"/>
    <property type="project" value="TreeGrafter"/>
</dbReference>
<dbReference type="GO" id="GO:0003676">
    <property type="term" value="F:nucleic acid binding"/>
    <property type="evidence" value="ECO:0007669"/>
    <property type="project" value="InterPro"/>
</dbReference>
<reference evidence="10 11" key="1">
    <citation type="submission" date="2018-01" db="EMBL/GenBank/DDBJ databases">
        <title>Bacillus asahii Genome sequencing and assembly.</title>
        <authorList>
            <person name="Jiang H."/>
            <person name="Feng Y."/>
            <person name="Zhao F."/>
            <person name="Lin X."/>
        </authorList>
    </citation>
    <scope>NUCLEOTIDE SEQUENCE [LARGE SCALE GENOMIC DNA]</scope>
    <source>
        <strain evidence="10 11">OM18</strain>
    </source>
</reference>
<keyword evidence="3" id="KW-0347">Helicase</keyword>
<dbReference type="SMART" id="SM00490">
    <property type="entry name" value="HELICc"/>
    <property type="match status" value="1"/>
</dbReference>
<dbReference type="InterPro" id="IPR011545">
    <property type="entry name" value="DEAD/DEAH_box_helicase_dom"/>
</dbReference>
<gene>
    <name evidence="10" type="ORF">BAOM_3563</name>
</gene>
<evidence type="ECO:0000256" key="1">
    <source>
        <dbReference type="ARBA" id="ARBA00022741"/>
    </source>
</evidence>
<evidence type="ECO:0000313" key="11">
    <source>
        <dbReference type="Proteomes" id="UP000283095"/>
    </source>
</evidence>
<feature type="coiled-coil region" evidence="7">
    <location>
        <begin position="203"/>
        <end position="230"/>
    </location>
</feature>
<name>A0A3Q9RQ55_9BACI</name>
<protein>
    <recommendedName>
        <fullName evidence="5">ATP-dependent DNA helicase RecQ</fullName>
    </recommendedName>
    <alternativeName>
        <fullName evidence="6">DNA 3'-5' helicase RecQ</fullName>
    </alternativeName>
</protein>
<dbReference type="Pfam" id="PF16124">
    <property type="entry name" value="RecQ_Zn_bind"/>
    <property type="match status" value="1"/>
</dbReference>
<dbReference type="Proteomes" id="UP000283095">
    <property type="component" value="Chromosome"/>
</dbReference>
<evidence type="ECO:0000313" key="10">
    <source>
        <dbReference type="EMBL" id="AZV44172.1"/>
    </source>
</evidence>
<dbReference type="PROSITE" id="PS51194">
    <property type="entry name" value="HELICASE_CTER"/>
    <property type="match status" value="1"/>
</dbReference>
<proteinExistence type="predicted"/>
<dbReference type="InterPro" id="IPR014001">
    <property type="entry name" value="Helicase_ATP-bd"/>
</dbReference>
<dbReference type="AlphaFoldDB" id="A0A3Q9RQ55"/>
<keyword evidence="4" id="KW-0067">ATP-binding</keyword>
<dbReference type="NCBIfam" id="TIGR00614">
    <property type="entry name" value="recQ_fam"/>
    <property type="match status" value="1"/>
</dbReference>
<dbReference type="FunFam" id="3.40.50.300:FF:001363">
    <property type="entry name" value="ATP-dependent DNA helicase RecQ"/>
    <property type="match status" value="1"/>
</dbReference>
<dbReference type="SMART" id="SM00487">
    <property type="entry name" value="DEXDc"/>
    <property type="match status" value="1"/>
</dbReference>
<dbReference type="InterPro" id="IPR004589">
    <property type="entry name" value="DNA_helicase_ATP-dep_RecQ"/>
</dbReference>
<feature type="domain" description="Helicase ATP-binding" evidence="8">
    <location>
        <begin position="25"/>
        <end position="192"/>
    </location>
</feature>
<keyword evidence="1" id="KW-0547">Nucleotide-binding</keyword>
<dbReference type="PANTHER" id="PTHR13710:SF84">
    <property type="entry name" value="ATP-DEPENDENT DNA HELICASE RECS-RELATED"/>
    <property type="match status" value="1"/>
</dbReference>
<dbReference type="CDD" id="cd17920">
    <property type="entry name" value="DEXHc_RecQ"/>
    <property type="match status" value="1"/>
</dbReference>
<keyword evidence="7" id="KW-0175">Coiled coil</keyword>
<dbReference type="GO" id="GO:0043138">
    <property type="term" value="F:3'-5' DNA helicase activity"/>
    <property type="evidence" value="ECO:0007669"/>
    <property type="project" value="TreeGrafter"/>
</dbReference>
<evidence type="ECO:0000256" key="4">
    <source>
        <dbReference type="ARBA" id="ARBA00022840"/>
    </source>
</evidence>
<evidence type="ECO:0000256" key="2">
    <source>
        <dbReference type="ARBA" id="ARBA00022801"/>
    </source>
</evidence>
<accession>A0A3Q9RQ55</accession>
<evidence type="ECO:0000259" key="9">
    <source>
        <dbReference type="PROSITE" id="PS51194"/>
    </source>
</evidence>
<sequence>MNSLEEILEHYFGFTEFRPGQKEVISSLLAGQHLLAMLPTGTGKSLCYQLPTYALKKPTLIVSPLLSLMQDQAEQLKVRGEKRVLTFNSFLTLQQKKEALSQLSSFRFIFISPEMLALDYVIGAIQQIEIGLFVIDEAHCISQWGYDFRPDYLNLGEARQKLGEPLTLALTATATEEVRKDIIEKLEIKDMKQIVSTVNRHNIALFVEKLSRYEEKLERLVQLVQQFSGSGIIYFSSKKAAESVSEYLHNQGVNRIAYYHGGMEADQRMLIQQQFITGQLQIICATSAFGMGVNKPDIRFVIHFHLPATMESYVQEIGRAGRDGEQSAAVLLYSDGDEGLPLHLMEQQLPTDSQIEGVHAELLKSGEGMMDILKPMQEQLCHQFSLNEVQFRMIAQFLATKQDVAKPIELFKQYCYTRKSRHAQKLEQLLQWVRDSTCRRLGIVQYFEENQAVDNPVCCDCCGMAIEQVMERWPPIVERQQANSFYWKRELASILSIKGTEE</sequence>
<dbReference type="CDD" id="cd18794">
    <property type="entry name" value="SF2_C_RecQ"/>
    <property type="match status" value="1"/>
</dbReference>
<dbReference type="Pfam" id="PF00270">
    <property type="entry name" value="DEAD"/>
    <property type="match status" value="1"/>
</dbReference>
<dbReference type="InterPro" id="IPR027417">
    <property type="entry name" value="P-loop_NTPase"/>
</dbReference>
<dbReference type="PROSITE" id="PS51192">
    <property type="entry name" value="HELICASE_ATP_BIND_1"/>
    <property type="match status" value="1"/>
</dbReference>
<dbReference type="GO" id="GO:0016787">
    <property type="term" value="F:hydrolase activity"/>
    <property type="evidence" value="ECO:0007669"/>
    <property type="project" value="UniProtKB-KW"/>
</dbReference>
<dbReference type="RefSeq" id="WP_257467390.1">
    <property type="nucleotide sequence ID" value="NZ_CP026095.1"/>
</dbReference>
<dbReference type="KEGG" id="pasa:BAOM_3563"/>
<evidence type="ECO:0000256" key="7">
    <source>
        <dbReference type="SAM" id="Coils"/>
    </source>
</evidence>
<dbReference type="InterPro" id="IPR001650">
    <property type="entry name" value="Helicase_C-like"/>
</dbReference>
<dbReference type="InterPro" id="IPR032284">
    <property type="entry name" value="RecQ_Zn-bd"/>
</dbReference>
<dbReference type="EMBL" id="CP026095">
    <property type="protein sequence ID" value="AZV44172.1"/>
    <property type="molecule type" value="Genomic_DNA"/>
</dbReference>